<feature type="region of interest" description="Disordered" evidence="1">
    <location>
        <begin position="1233"/>
        <end position="1256"/>
    </location>
</feature>
<feature type="compositionally biased region" description="Polar residues" evidence="1">
    <location>
        <begin position="660"/>
        <end position="672"/>
    </location>
</feature>
<name>A0A0G4GFR3_VITBC</name>
<sequence>MRYLLRELTLREGYELDRCLTRVLEAVQSPQDRAVAQNVGLFPILARQFLIGSEWLRQLLILKILITFEDNQTSREELGTRFNFVLVGLSHLGELARCLSDKGGVGRLFAPTGGTKESEVLEDLLIYWLNFLAVLTRDDKTITHTANVYSDPASNFSRTNPFEGTSAVMRHLAAEKTGASNASLTIVCHVVANLLTNNILARAMVVEPSNVEVLATLMERREATVDQYVQLFNMVSALASQHLLSVCHETPPTTKAPQHPVLALVDNFYKVLHAMVSGLGIWKAPVETNQLPPPQVRALACRQLCRAWRRVATCEPRLQEHLRDILALVDVSLPAICTTAAMAKDFECVRAAIAMAAGFLSVYINEDSVSQAGGVVEMCFRQYFQIKPMQADLCCLLEVVPLASFQARPILKEVLKTVATTKRGLMESALLPSLLRVCRRFAAQYPESLAQQVLETFLRTLQGLRLEYDNLPYCSLLYVFLCFLYQDIPPSRYAFPKDLDSLLCVTFERLLDWLGHNGGTFEVTSLDQMRLLKTQARVAHKKMQQAASADTGSPRRPPAGLADRDAASSEEELEFRATLDGPPGAPSSAPPQVAIPSLGVGGQPAPTAAGGGVWVGLSPELTLEMELKLINLLKDLAQCLLVLDKPPIPKEMKEMRTKTPKGTPQTKLQASKDSSKGRPQAKDSPTADYRVFDEMLTKTANELGMMQATGKTASPRSPAVPIPESTADDESLRPMHIESEAFRGVKTPVTEAGQQEDTAQDLPTREATLEAVARLEKTKVRLDTSQSAARSQAVSPRSEAPSGEVSGGSASGSKATGGAEGDEEDEDAATTTQRRFVLVTSPRIGDKTSAFLRRHGCFMLTTHWAHALRVCLRSLWRESLPLPPDRLLVLAILKRVVMYRPAQRGVRRPPTGTPLSVSMSHALGTGPRTQHLSPRAAHATEGGSGAATPASTTMRASISAAETIRVLQVFLLSCQRSSPFLRVLVAPAPFRLFCRLSCQIMEVDTTRPPLVALLLKTHISIAHHWPAAYNEIAVAAELSKVQGGGMGGKGVVLGGGLAKRKSVAFGGEESESADVYGGLGESERGRIAACALEWLFDQPVLHVIVLTVSTWVSNSPSMKQVLLTKGMFKSFSHIIPVLIRQKAASLLTVTIFVAYVALSDPQGTLPPPPLPPPPHKPKRPSLGPKAKSASRQQLDAPLLGPVAPPITRLPSPKAQDSSSALVSAFLQQPASRERKVMLGTPQSGLSRASSRGSDKMPEVKMPWHEEVEAFLAAVLPFARHLPYPALALTLQLVRVPKLEPFMRDGRFMTALLSLLSLTAPPPNCAEDQCQLVRRSVWSFLRKRPRLPPPPFLPVQPAELKPEDMVKKDMQQVDVASLQDLLQRCDLEDVQWQGDLSGRKPDTGQLDSNIDALLEDIGVGKAAMALQRKATELALGEGGQDDKPKSRPGDTTKSDALLESMLPPDVRERDTMKEILSTEGVGRLIDNRQAGVLKDLGSSSELNVEGGNLTGGQASRQDLMKGLGLGLEDD</sequence>
<protein>
    <submittedName>
        <fullName evidence="2">Uncharacterized protein</fullName>
    </submittedName>
</protein>
<dbReference type="InParanoid" id="A0A0G4GFR3"/>
<reference evidence="2 3" key="1">
    <citation type="submission" date="2014-11" db="EMBL/GenBank/DDBJ databases">
        <authorList>
            <person name="Zhu J."/>
            <person name="Qi W."/>
            <person name="Song R."/>
        </authorList>
    </citation>
    <scope>NUCLEOTIDE SEQUENCE [LARGE SCALE GENOMIC DNA]</scope>
</reference>
<feature type="compositionally biased region" description="Polar residues" evidence="1">
    <location>
        <begin position="1240"/>
        <end position="1251"/>
    </location>
</feature>
<dbReference type="Proteomes" id="UP000041254">
    <property type="component" value="Unassembled WGS sequence"/>
</dbReference>
<feature type="region of interest" description="Disordered" evidence="1">
    <location>
        <begin position="543"/>
        <end position="591"/>
    </location>
</feature>
<gene>
    <name evidence="2" type="ORF">Vbra_17682</name>
</gene>
<feature type="region of interest" description="Disordered" evidence="1">
    <location>
        <begin position="904"/>
        <end position="950"/>
    </location>
</feature>
<evidence type="ECO:0000256" key="1">
    <source>
        <dbReference type="SAM" id="MobiDB-lite"/>
    </source>
</evidence>
<feature type="region of interest" description="Disordered" evidence="1">
    <location>
        <begin position="654"/>
        <end position="690"/>
    </location>
</feature>
<proteinExistence type="predicted"/>
<feature type="region of interest" description="Disordered" evidence="1">
    <location>
        <begin position="746"/>
        <end position="765"/>
    </location>
</feature>
<evidence type="ECO:0000313" key="3">
    <source>
        <dbReference type="Proteomes" id="UP000041254"/>
    </source>
</evidence>
<feature type="region of interest" description="Disordered" evidence="1">
    <location>
        <begin position="709"/>
        <end position="731"/>
    </location>
</feature>
<feature type="compositionally biased region" description="Polar residues" evidence="1">
    <location>
        <begin position="783"/>
        <end position="795"/>
    </location>
</feature>
<feature type="region of interest" description="Disordered" evidence="1">
    <location>
        <begin position="780"/>
        <end position="834"/>
    </location>
</feature>
<accession>A0A0G4GFR3</accession>
<feature type="region of interest" description="Disordered" evidence="1">
    <location>
        <begin position="1164"/>
        <end position="1190"/>
    </location>
</feature>
<organism evidence="2 3">
    <name type="scientific">Vitrella brassicaformis (strain CCMP3155)</name>
    <dbReference type="NCBI Taxonomy" id="1169540"/>
    <lineage>
        <taxon>Eukaryota</taxon>
        <taxon>Sar</taxon>
        <taxon>Alveolata</taxon>
        <taxon>Colpodellida</taxon>
        <taxon>Vitrellaceae</taxon>
        <taxon>Vitrella</taxon>
    </lineage>
</organism>
<evidence type="ECO:0000313" key="2">
    <source>
        <dbReference type="EMBL" id="CEM28353.1"/>
    </source>
</evidence>
<dbReference type="EMBL" id="CDMY01000652">
    <property type="protein sequence ID" value="CEM28353.1"/>
    <property type="molecule type" value="Genomic_DNA"/>
</dbReference>
<dbReference type="VEuPathDB" id="CryptoDB:Vbra_17682"/>
<feature type="region of interest" description="Disordered" evidence="1">
    <location>
        <begin position="1494"/>
        <end position="1514"/>
    </location>
</feature>
<feature type="region of interest" description="Disordered" evidence="1">
    <location>
        <begin position="1432"/>
        <end position="1466"/>
    </location>
</feature>
<feature type="compositionally biased region" description="Pro residues" evidence="1">
    <location>
        <begin position="1164"/>
        <end position="1174"/>
    </location>
</feature>
<feature type="compositionally biased region" description="Basic and acidic residues" evidence="1">
    <location>
        <begin position="1439"/>
        <end position="1452"/>
    </location>
</feature>
<keyword evidence="3" id="KW-1185">Reference proteome</keyword>